<dbReference type="EMBL" id="CP069104">
    <property type="protein sequence ID" value="QSS52982.1"/>
    <property type="molecule type" value="Genomic_DNA"/>
</dbReference>
<accession>A0A8A1LLW0</accession>
<organism evidence="2 3">
    <name type="scientific">Ajellomyces capsulatus (strain H88)</name>
    <name type="common">Darling's disease fungus</name>
    <name type="synonym">Histoplasma capsulatum</name>
    <dbReference type="NCBI Taxonomy" id="544711"/>
    <lineage>
        <taxon>Eukaryota</taxon>
        <taxon>Fungi</taxon>
        <taxon>Dikarya</taxon>
        <taxon>Ascomycota</taxon>
        <taxon>Pezizomycotina</taxon>
        <taxon>Eurotiomycetes</taxon>
        <taxon>Eurotiomycetidae</taxon>
        <taxon>Onygenales</taxon>
        <taxon>Ajellomycetaceae</taxon>
        <taxon>Histoplasma</taxon>
    </lineage>
</organism>
<dbReference type="PROSITE" id="PS51257">
    <property type="entry name" value="PROKAR_LIPOPROTEIN"/>
    <property type="match status" value="1"/>
</dbReference>
<reference evidence="2" key="1">
    <citation type="submission" date="2021-01" db="EMBL/GenBank/DDBJ databases">
        <title>Chromosome-level genome assembly of a human fungal pathogen reveals clustering of transcriptionally co-regulated genes.</title>
        <authorList>
            <person name="Voorhies M."/>
            <person name="Cohen S."/>
            <person name="Shea T.P."/>
            <person name="Petrus S."/>
            <person name="Munoz J.F."/>
            <person name="Poplawski S."/>
            <person name="Goldman W.E."/>
            <person name="Michael T."/>
            <person name="Cuomo C.A."/>
            <person name="Sil A."/>
            <person name="Beyhan S."/>
        </authorList>
    </citation>
    <scope>NUCLEOTIDE SEQUENCE</scope>
    <source>
        <strain evidence="2">H88</strain>
    </source>
</reference>
<proteinExistence type="predicted"/>
<dbReference type="AlphaFoldDB" id="A0A8A1LLW0"/>
<evidence type="ECO:0000313" key="3">
    <source>
        <dbReference type="Proteomes" id="UP000663419"/>
    </source>
</evidence>
<feature type="region of interest" description="Disordered" evidence="1">
    <location>
        <begin position="126"/>
        <end position="155"/>
    </location>
</feature>
<gene>
    <name evidence="2" type="ORF">I7I53_00089</name>
</gene>
<evidence type="ECO:0000313" key="2">
    <source>
        <dbReference type="EMBL" id="QSS52982.1"/>
    </source>
</evidence>
<dbReference type="VEuPathDB" id="FungiDB:I7I53_00089"/>
<dbReference type="Proteomes" id="UP000663419">
    <property type="component" value="Chromosome 3"/>
</dbReference>
<name>A0A8A1LLW0_AJEC8</name>
<protein>
    <submittedName>
        <fullName evidence="2">Sad1_UNC superfamily domain-containing protein</fullName>
    </submittedName>
</protein>
<sequence>MIPRHLTAPQVSAGPLSVLSMVSCHEKPMPELAQTTTFTIHTAPDLPALRNPAVLDYLRLAALYLKRHSVRTLLFQVLSTFQTFRHLQLLEGRSHLFQHSTSYVTSLLRNHPLLLHLLLQSTPRAPPNTPLPSSSPLHLLGSISPPSNVSQESRKLQVPCSSLSVLSS</sequence>
<evidence type="ECO:0000256" key="1">
    <source>
        <dbReference type="SAM" id="MobiDB-lite"/>
    </source>
</evidence>
<feature type="compositionally biased region" description="Low complexity" evidence="1">
    <location>
        <begin position="131"/>
        <end position="147"/>
    </location>
</feature>